<dbReference type="Proteomes" id="UP000050640">
    <property type="component" value="Unplaced"/>
</dbReference>
<feature type="compositionally biased region" description="Basic and acidic residues" evidence="1">
    <location>
        <begin position="112"/>
        <end position="123"/>
    </location>
</feature>
<dbReference type="STRING" id="1147741.A0A0R3RFE5"/>
<feature type="compositionally biased region" description="Polar residues" evidence="1">
    <location>
        <begin position="175"/>
        <end position="189"/>
    </location>
</feature>
<feature type="compositionally biased region" description="Basic and acidic residues" evidence="1">
    <location>
        <begin position="158"/>
        <end position="174"/>
    </location>
</feature>
<dbReference type="AlphaFoldDB" id="A0A0R3RFE5"/>
<accession>A0A0R3RFE5</accession>
<reference evidence="3" key="1">
    <citation type="submission" date="2017-02" db="UniProtKB">
        <authorList>
            <consortium name="WormBaseParasite"/>
        </authorList>
    </citation>
    <scope>IDENTIFICATION</scope>
</reference>
<feature type="compositionally biased region" description="Basic and acidic residues" evidence="1">
    <location>
        <begin position="87"/>
        <end position="101"/>
    </location>
</feature>
<sequence>MIKCILYPAVRDELSERAYQQVMTLIGKMMIIQDQVGIDHKHYMIGILGKGDDENTNRIISSLSKSKKLERKKRGISDKSSAANRSDAVRKSKRGYIDRRIPKSKQPLQHRYGHDLLKSKMTEMKSQQFRSCKKELPQQKNSKRSSMKKSAGINHQFSKTDEATQCDNQKDDKSYQNNTSSKTQLSMHSQHSLNLIANDKKQKNVADKRRFSAGAEISNHNSRYADVFFRLPQQNYLHSDLQTSAGEIPNKQAIPTLNETILQREQLASHFLKGPEIALDNKRDTIMMEQDERPDINPYFTVGENQIIVNGPSDIRADIIFNTPFLYMTNIQETNPPGNMSGRDIPMALRDENNN</sequence>
<evidence type="ECO:0000313" key="3">
    <source>
        <dbReference type="WBParaSite" id="EEL_0000007801-mRNA-1"/>
    </source>
</evidence>
<proteinExistence type="predicted"/>
<organism evidence="2 3">
    <name type="scientific">Elaeophora elaphi</name>
    <dbReference type="NCBI Taxonomy" id="1147741"/>
    <lineage>
        <taxon>Eukaryota</taxon>
        <taxon>Metazoa</taxon>
        <taxon>Ecdysozoa</taxon>
        <taxon>Nematoda</taxon>
        <taxon>Chromadorea</taxon>
        <taxon>Rhabditida</taxon>
        <taxon>Spirurina</taxon>
        <taxon>Spiruromorpha</taxon>
        <taxon>Filarioidea</taxon>
        <taxon>Onchocercidae</taxon>
        <taxon>Elaeophora</taxon>
    </lineage>
</organism>
<protein>
    <submittedName>
        <fullName evidence="3">AKAP7_NLS domain-containing protein</fullName>
    </submittedName>
</protein>
<name>A0A0R3RFE5_9BILA</name>
<keyword evidence="2" id="KW-1185">Reference proteome</keyword>
<dbReference type="WBParaSite" id="EEL_0000007801-mRNA-1">
    <property type="protein sequence ID" value="EEL_0000007801-mRNA-1"/>
    <property type="gene ID" value="EEL_0000007801"/>
</dbReference>
<feature type="region of interest" description="Disordered" evidence="1">
    <location>
        <begin position="64"/>
        <end position="189"/>
    </location>
</feature>
<feature type="compositionally biased region" description="Basic residues" evidence="1">
    <location>
        <begin position="65"/>
        <end position="74"/>
    </location>
</feature>
<evidence type="ECO:0000313" key="2">
    <source>
        <dbReference type="Proteomes" id="UP000050640"/>
    </source>
</evidence>
<evidence type="ECO:0000256" key="1">
    <source>
        <dbReference type="SAM" id="MobiDB-lite"/>
    </source>
</evidence>